<feature type="binding site" evidence="11">
    <location>
        <position position="263"/>
    </location>
    <ligand>
        <name>Ca(2+)</name>
        <dbReference type="ChEBI" id="CHEBI:29108"/>
        <label>1</label>
    </ligand>
</feature>
<evidence type="ECO:0000256" key="14">
    <source>
        <dbReference type="RuleBase" id="RU004241"/>
    </source>
</evidence>
<dbReference type="GO" id="GO:0140825">
    <property type="term" value="F:lactoperoxidase activity"/>
    <property type="evidence" value="ECO:0007669"/>
    <property type="project" value="UniProtKB-EC"/>
</dbReference>
<dbReference type="PRINTS" id="PR00458">
    <property type="entry name" value="PEROXIDASE"/>
</dbReference>
<evidence type="ECO:0000256" key="15">
    <source>
        <dbReference type="SAM" id="MobiDB-lite"/>
    </source>
</evidence>
<reference evidence="18" key="2">
    <citation type="submission" date="2022-03" db="EMBL/GenBank/DDBJ databases">
        <title>Draft title - Genomic analysis of global carrot germplasm unveils the trajectory of domestication and the origin of high carotenoid orange carrot.</title>
        <authorList>
            <person name="Iorizzo M."/>
            <person name="Ellison S."/>
            <person name="Senalik D."/>
            <person name="Macko-Podgorni A."/>
            <person name="Grzebelus D."/>
            <person name="Bostan H."/>
            <person name="Rolling W."/>
            <person name="Curaba J."/>
            <person name="Simon P."/>
        </authorList>
    </citation>
    <scope>NUCLEOTIDE SEQUENCE</scope>
    <source>
        <tissue evidence="18">Leaf</tissue>
    </source>
</reference>
<feature type="disulfide bond" evidence="13">
    <location>
        <begin position="315"/>
        <end position="517"/>
    </location>
</feature>
<dbReference type="GO" id="GO:0020037">
    <property type="term" value="F:heme binding"/>
    <property type="evidence" value="ECO:0007669"/>
    <property type="project" value="InterPro"/>
</dbReference>
<keyword evidence="6 11" id="KW-0106">Calcium</keyword>
<feature type="binding site" evidence="11">
    <location>
        <position position="449"/>
    </location>
    <ligand>
        <name>Ca(2+)</name>
        <dbReference type="ChEBI" id="CHEBI:29108"/>
        <label>2</label>
    </ligand>
</feature>
<keyword evidence="19" id="KW-1185">Reference proteome</keyword>
<reference evidence="18" key="1">
    <citation type="journal article" date="2016" name="Nat. Genet.">
        <title>A high-quality carrot genome assembly provides new insights into carotenoid accumulation and asterid genome evolution.</title>
        <authorList>
            <person name="Iorizzo M."/>
            <person name="Ellison S."/>
            <person name="Senalik D."/>
            <person name="Zeng P."/>
            <person name="Satapoomin P."/>
            <person name="Huang J."/>
            <person name="Bowman M."/>
            <person name="Iovene M."/>
            <person name="Sanseverino W."/>
            <person name="Cavagnaro P."/>
            <person name="Yildiz M."/>
            <person name="Macko-Podgorni A."/>
            <person name="Moranska E."/>
            <person name="Grzebelus E."/>
            <person name="Grzebelus D."/>
            <person name="Ashrafi H."/>
            <person name="Zheng Z."/>
            <person name="Cheng S."/>
            <person name="Spooner D."/>
            <person name="Van Deynze A."/>
            <person name="Simon P."/>
        </authorList>
    </citation>
    <scope>NUCLEOTIDE SEQUENCE</scope>
    <source>
        <tissue evidence="18">Leaf</tissue>
    </source>
</reference>
<dbReference type="PRINTS" id="PR00461">
    <property type="entry name" value="PLPEROXIDASE"/>
</dbReference>
<dbReference type="Gene3D" id="1.10.520.10">
    <property type="match status" value="1"/>
</dbReference>
<comment type="catalytic activity">
    <reaction evidence="1">
        <text>2 a phenolic donor + H2O2 = 2 a phenolic radical donor + 2 H2O</text>
        <dbReference type="Rhea" id="RHEA:56136"/>
        <dbReference type="ChEBI" id="CHEBI:15377"/>
        <dbReference type="ChEBI" id="CHEBI:16240"/>
        <dbReference type="ChEBI" id="CHEBI:139520"/>
        <dbReference type="ChEBI" id="CHEBI:139521"/>
        <dbReference type="EC" id="1.11.1.7"/>
    </reaction>
</comment>
<protein>
    <recommendedName>
        <fullName evidence="2">peroxidase</fullName>
        <ecNumber evidence="2">1.11.1.7</ecNumber>
    </recommendedName>
</protein>
<feature type="binding site" evidence="11">
    <location>
        <position position="389"/>
    </location>
    <ligand>
        <name>Ca(2+)</name>
        <dbReference type="ChEBI" id="CHEBI:29108"/>
        <label>2</label>
    </ligand>
</feature>
<name>A0AAF0XXX6_DAUCS</name>
<dbReference type="PANTHER" id="PTHR31517">
    <property type="match status" value="1"/>
</dbReference>
<proteinExistence type="inferred from homology"/>
<feature type="binding site" evidence="11">
    <location>
        <position position="265"/>
    </location>
    <ligand>
        <name>Ca(2+)</name>
        <dbReference type="ChEBI" id="CHEBI:29108"/>
        <label>1</label>
    </ligand>
</feature>
<evidence type="ECO:0000256" key="5">
    <source>
        <dbReference type="ARBA" id="ARBA00022723"/>
    </source>
</evidence>
<keyword evidence="3" id="KW-0575">Peroxidase</keyword>
<evidence type="ECO:0000256" key="3">
    <source>
        <dbReference type="ARBA" id="ARBA00022559"/>
    </source>
</evidence>
<feature type="disulfide bond" evidence="13">
    <location>
        <begin position="395"/>
        <end position="427"/>
    </location>
</feature>
<evidence type="ECO:0000313" key="19">
    <source>
        <dbReference type="Proteomes" id="UP000077755"/>
    </source>
</evidence>
<dbReference type="CDD" id="cd00693">
    <property type="entry name" value="secretory_peroxidase"/>
    <property type="match status" value="1"/>
</dbReference>
<dbReference type="PROSITE" id="PS50873">
    <property type="entry name" value="PEROXIDASE_4"/>
    <property type="match status" value="1"/>
</dbReference>
<evidence type="ECO:0000256" key="13">
    <source>
        <dbReference type="PIRSR" id="PIRSR600823-5"/>
    </source>
</evidence>
<dbReference type="AlphaFoldDB" id="A0AAF0XXX6"/>
<keyword evidence="7" id="KW-0560">Oxidoreductase</keyword>
<feature type="active site" description="Proton acceptor" evidence="10">
    <location>
        <position position="259"/>
    </location>
</feature>
<comment type="cofactor">
    <cofactor evidence="11">
        <name>Ca(2+)</name>
        <dbReference type="ChEBI" id="CHEBI:29108"/>
    </cofactor>
    <text evidence="11">Binds 2 calcium ions per subunit.</text>
</comment>
<dbReference type="GO" id="GO:0042744">
    <property type="term" value="P:hydrogen peroxide catabolic process"/>
    <property type="evidence" value="ECO:0007669"/>
    <property type="project" value="InterPro"/>
</dbReference>
<feature type="region of interest" description="Disordered" evidence="15">
    <location>
        <begin position="19"/>
        <end position="109"/>
    </location>
</feature>
<evidence type="ECO:0000259" key="17">
    <source>
        <dbReference type="PROSITE" id="PS50873"/>
    </source>
</evidence>
<evidence type="ECO:0000256" key="2">
    <source>
        <dbReference type="ARBA" id="ARBA00012313"/>
    </source>
</evidence>
<keyword evidence="4" id="KW-0349">Heme</keyword>
<keyword evidence="16" id="KW-0732">Signal</keyword>
<dbReference type="EMBL" id="CP093351">
    <property type="protein sequence ID" value="WOH15312.1"/>
    <property type="molecule type" value="Genomic_DNA"/>
</dbReference>
<feature type="binding site" evidence="11">
    <location>
        <position position="267"/>
    </location>
    <ligand>
        <name>Ca(2+)</name>
        <dbReference type="ChEBI" id="CHEBI:29108"/>
        <label>1</label>
    </ligand>
</feature>
<dbReference type="InterPro" id="IPR019794">
    <property type="entry name" value="Peroxidases_AS"/>
</dbReference>
<dbReference type="Pfam" id="PF00141">
    <property type="entry name" value="peroxidase"/>
    <property type="match status" value="1"/>
</dbReference>
<evidence type="ECO:0000256" key="10">
    <source>
        <dbReference type="PIRSR" id="PIRSR600823-1"/>
    </source>
</evidence>
<feature type="disulfide bond" evidence="13">
    <location>
        <begin position="261"/>
        <end position="266"/>
    </location>
</feature>
<accession>A0AAF0XXX6</accession>
<feature type="binding site" evidence="11">
    <location>
        <position position="269"/>
    </location>
    <ligand>
        <name>Ca(2+)</name>
        <dbReference type="ChEBI" id="CHEBI:29108"/>
        <label>1</label>
    </ligand>
</feature>
<dbReference type="InterPro" id="IPR000823">
    <property type="entry name" value="Peroxidase_pln"/>
</dbReference>
<evidence type="ECO:0000256" key="1">
    <source>
        <dbReference type="ARBA" id="ARBA00000189"/>
    </source>
</evidence>
<evidence type="ECO:0000256" key="9">
    <source>
        <dbReference type="ARBA" id="ARBA00023157"/>
    </source>
</evidence>
<evidence type="ECO:0000256" key="11">
    <source>
        <dbReference type="PIRSR" id="PIRSR600823-3"/>
    </source>
</evidence>
<dbReference type="InterPro" id="IPR010255">
    <property type="entry name" value="Haem_peroxidase_sf"/>
</dbReference>
<evidence type="ECO:0000313" key="18">
    <source>
        <dbReference type="EMBL" id="WOH15312.1"/>
    </source>
</evidence>
<comment type="cofactor">
    <cofactor evidence="11">
        <name>heme b</name>
        <dbReference type="ChEBI" id="CHEBI:60344"/>
    </cofactor>
    <text evidence="11">Binds 1 heme b (iron(II)-protoporphyrin IX) group per subunit.</text>
</comment>
<dbReference type="EC" id="1.11.1.7" evidence="2"/>
<dbReference type="Gene3D" id="1.10.420.10">
    <property type="entry name" value="Peroxidase, domain 2"/>
    <property type="match status" value="1"/>
</dbReference>
<feature type="domain" description="Plant heme peroxidase family profile" evidence="17">
    <location>
        <begin position="218"/>
        <end position="521"/>
    </location>
</feature>
<dbReference type="InterPro" id="IPR002016">
    <property type="entry name" value="Haem_peroxidase"/>
</dbReference>
<sequence length="524" mass="53812">MRFPFIFLFVVSCLSSVIHGSSHPKTPPPGLAQTKGQPGLASPKAPPGLAKPKGAPPGLAEAKGAASGQAKAKSSTPGLAEAKGAAPGQAEAKGAAPGLTKTKGAAPGLTEAKGAAPGLKEAKGAAAGLAKAKGAAPGLAEAKGAAPGLAEAKGAAAGLAKATGAAPGLAEAKGAAAGLAKATGAAPGLAEAKGAAPGLAEAKAAEPEVAPPKPLPPGLSEDYYAKTCPSFDKILLETITPKQQSNPTTAAATLRVYFHDCFVEGCDGSVLLNPGADGPTERENPLNLDLPGDAFDVIVRVKTALELSCPGVVSCSDILAAATRHLIKQTGGPLYKLMLGKKDSRVSIAKNVDHNLVDEKVDFDTMYAPFSKKGFTIRDMVVLLGGGHTLGFAHCNRFASRIYKFSPTQEIDPSLNPGFAQRLRQLCANYTQNEGMSAFLDPVSPGKFDNNFFNNVMRGLDLLPSDHILLTDPRSKPMVEEYALDQNKFFADFSKSMEKLNVLDVKTGNAGEVRTNCFAVNGKA</sequence>
<dbReference type="GO" id="GO:0046872">
    <property type="term" value="F:metal ion binding"/>
    <property type="evidence" value="ECO:0007669"/>
    <property type="project" value="UniProtKB-KW"/>
</dbReference>
<evidence type="ECO:0000256" key="6">
    <source>
        <dbReference type="ARBA" id="ARBA00022837"/>
    </source>
</evidence>
<dbReference type="GO" id="GO:0006979">
    <property type="term" value="P:response to oxidative stress"/>
    <property type="evidence" value="ECO:0007669"/>
    <property type="project" value="InterPro"/>
</dbReference>
<dbReference type="SUPFAM" id="SSF48113">
    <property type="entry name" value="Heme-dependent peroxidases"/>
    <property type="match status" value="1"/>
</dbReference>
<keyword evidence="9 13" id="KW-1015">Disulfide bond</keyword>
<feature type="binding site" description="axial binding residue" evidence="11">
    <location>
        <position position="388"/>
    </location>
    <ligand>
        <name>heme b</name>
        <dbReference type="ChEBI" id="CHEBI:60344"/>
    </ligand>
    <ligandPart>
        <name>Fe</name>
        <dbReference type="ChEBI" id="CHEBI:18248"/>
    </ligandPart>
</feature>
<feature type="binding site" evidence="11">
    <location>
        <position position="281"/>
    </location>
    <ligand>
        <name>Ca(2+)</name>
        <dbReference type="ChEBI" id="CHEBI:29108"/>
        <label>1</label>
    </ligand>
</feature>
<organism evidence="18 19">
    <name type="scientific">Daucus carota subsp. sativus</name>
    <name type="common">Carrot</name>
    <dbReference type="NCBI Taxonomy" id="79200"/>
    <lineage>
        <taxon>Eukaryota</taxon>
        <taxon>Viridiplantae</taxon>
        <taxon>Streptophyta</taxon>
        <taxon>Embryophyta</taxon>
        <taxon>Tracheophyta</taxon>
        <taxon>Spermatophyta</taxon>
        <taxon>Magnoliopsida</taxon>
        <taxon>eudicotyledons</taxon>
        <taxon>Gunneridae</taxon>
        <taxon>Pentapetalae</taxon>
        <taxon>asterids</taxon>
        <taxon>campanulids</taxon>
        <taxon>Apiales</taxon>
        <taxon>Apiaceae</taxon>
        <taxon>Apioideae</taxon>
        <taxon>Scandiceae</taxon>
        <taxon>Daucinae</taxon>
        <taxon>Daucus</taxon>
        <taxon>Daucus sect. Daucus</taxon>
    </lineage>
</organism>
<dbReference type="FunFam" id="1.10.420.10:FF:000001">
    <property type="entry name" value="Peroxidase"/>
    <property type="match status" value="1"/>
</dbReference>
<feature type="site" description="Transition state stabilizer" evidence="12">
    <location>
        <position position="255"/>
    </location>
</feature>
<evidence type="ECO:0000256" key="8">
    <source>
        <dbReference type="ARBA" id="ARBA00023004"/>
    </source>
</evidence>
<evidence type="ECO:0000256" key="12">
    <source>
        <dbReference type="PIRSR" id="PIRSR600823-4"/>
    </source>
</evidence>
<dbReference type="PROSITE" id="PS00436">
    <property type="entry name" value="PEROXIDASE_2"/>
    <property type="match status" value="1"/>
</dbReference>
<feature type="chain" id="PRO_5041948234" description="peroxidase" evidence="16">
    <location>
        <begin position="21"/>
        <end position="524"/>
    </location>
</feature>
<dbReference type="InterPro" id="IPR033905">
    <property type="entry name" value="Secretory_peroxidase"/>
</dbReference>
<gene>
    <name evidence="18" type="ORF">DCAR_0934849</name>
</gene>
<evidence type="ECO:0000256" key="4">
    <source>
        <dbReference type="ARBA" id="ARBA00022617"/>
    </source>
</evidence>
<feature type="disulfide bond" evidence="13">
    <location>
        <begin position="228"/>
        <end position="309"/>
    </location>
</feature>
<feature type="binding site" evidence="11">
    <location>
        <position position="260"/>
    </location>
    <ligand>
        <name>Ca(2+)</name>
        <dbReference type="ChEBI" id="CHEBI:29108"/>
        <label>1</label>
    </ligand>
</feature>
<evidence type="ECO:0000256" key="16">
    <source>
        <dbReference type="SAM" id="SignalP"/>
    </source>
</evidence>
<feature type="signal peptide" evidence="16">
    <location>
        <begin position="1"/>
        <end position="20"/>
    </location>
</feature>
<evidence type="ECO:0000256" key="7">
    <source>
        <dbReference type="ARBA" id="ARBA00023002"/>
    </source>
</evidence>
<dbReference type="PANTHER" id="PTHR31517:SF17">
    <property type="entry name" value="PEROXIDASE 6"/>
    <property type="match status" value="1"/>
</dbReference>
<keyword evidence="8 11" id="KW-0408">Iron</keyword>
<feature type="compositionally biased region" description="Low complexity" evidence="15">
    <location>
        <begin position="38"/>
        <end position="98"/>
    </location>
</feature>
<feature type="binding site" evidence="11">
    <location>
        <position position="441"/>
    </location>
    <ligand>
        <name>Ca(2+)</name>
        <dbReference type="ChEBI" id="CHEBI:29108"/>
        <label>2</label>
    </ligand>
</feature>
<comment type="similarity">
    <text evidence="14">Belongs to the peroxidase family.</text>
</comment>
<keyword evidence="5 11" id="KW-0479">Metal-binding</keyword>
<dbReference type="Proteomes" id="UP000077755">
    <property type="component" value="Chromosome 9"/>
</dbReference>